<evidence type="ECO:0000259" key="11">
    <source>
        <dbReference type="Pfam" id="PF20259"/>
    </source>
</evidence>
<feature type="region of interest" description="Interaction with tRNA" evidence="9">
    <location>
        <begin position="150"/>
        <end position="152"/>
    </location>
</feature>
<evidence type="ECO:0000256" key="6">
    <source>
        <dbReference type="ARBA" id="ARBA00022884"/>
    </source>
</evidence>
<reference evidence="12 13" key="1">
    <citation type="submission" date="2008-12" db="EMBL/GenBank/DDBJ databases">
        <authorList>
            <person name="Fulton L."/>
            <person name="Clifton S."/>
            <person name="Fulton B."/>
            <person name="Xu J."/>
            <person name="Minx P."/>
            <person name="Pepin K.H."/>
            <person name="Johnson M."/>
            <person name="Bhonagiri V."/>
            <person name="Nash W.E."/>
            <person name="Mardis E.R."/>
            <person name="Wilson R.K."/>
        </authorList>
    </citation>
    <scope>NUCLEOTIDE SEQUENCE [LARGE SCALE GENOMIC DNA]</scope>
    <source>
        <strain evidence="12 13">DSM 18228</strain>
    </source>
</reference>
<evidence type="ECO:0000256" key="3">
    <source>
        <dbReference type="ARBA" id="ARBA00022694"/>
    </source>
</evidence>
<dbReference type="GO" id="GO:0002143">
    <property type="term" value="P:tRNA wobble position uridine thiolation"/>
    <property type="evidence" value="ECO:0007669"/>
    <property type="project" value="TreeGrafter"/>
</dbReference>
<dbReference type="HOGENOM" id="CLU_035188_0_0_10"/>
<comment type="caution">
    <text evidence="12">The sequence shown here is derived from an EMBL/GenBank/DDBJ whole genome shotgun (WGS) entry which is preliminary data.</text>
</comment>
<evidence type="ECO:0000256" key="9">
    <source>
        <dbReference type="HAMAP-Rule" id="MF_00144"/>
    </source>
</evidence>
<dbReference type="GO" id="GO:0103016">
    <property type="term" value="F:tRNA-uridine 2-sulfurtransferase activity"/>
    <property type="evidence" value="ECO:0007669"/>
    <property type="project" value="UniProtKB-EC"/>
</dbReference>
<sequence>MNRYQTNGPMEKNNKVLLGMSGGTDSSVAAMLLQDAGYEVTGITFRFYEKDFQTEYLEDARHLCEQLGIRHLTYDAREVFEEQIIHYFIQEYMNGRTPVPCTLCNNQLKWPLLKEIADREGIYHLATGHYVRKQTVNGRWFIRSGADPDKDQSFFLWGLPQDLLERALFPMGELTKVRVREIAAERGQLKAARKRDSLGVCFCPMDYRTFLKSHVPEGQISPGEFLDEEGRKLGQHEGYPFYTIGQRRGLGIWLNKTLFVKETLPEQNRVIVCDNLRALEKQEMLLTDWNLIDPETALNHPDVIVKIRYRKQANRCTVTCTGDGCLHVNLHEPLASVAPGQAAVFYRDDLVLGGGIIATSR</sequence>
<keyword evidence="13" id="KW-1185">Reference proteome</keyword>
<dbReference type="GO" id="GO:0000049">
    <property type="term" value="F:tRNA binding"/>
    <property type="evidence" value="ECO:0007669"/>
    <property type="project" value="UniProtKB-KW"/>
</dbReference>
<keyword evidence="1 9" id="KW-0820">tRNA-binding</keyword>
<keyword evidence="7 9" id="KW-1015">Disulfide bond</keyword>
<dbReference type="EC" id="2.8.1.13" evidence="9"/>
<feature type="site" description="Interaction with tRNA" evidence="9">
    <location>
        <position position="129"/>
    </location>
</feature>
<dbReference type="NCBIfam" id="NF001138">
    <property type="entry name" value="PRK00143.1"/>
    <property type="match status" value="1"/>
</dbReference>
<dbReference type="Gene3D" id="2.40.30.10">
    <property type="entry name" value="Translation factors"/>
    <property type="match status" value="1"/>
</dbReference>
<evidence type="ECO:0000256" key="4">
    <source>
        <dbReference type="ARBA" id="ARBA00022741"/>
    </source>
</evidence>
<dbReference type="EMBL" id="ACBW01000153">
    <property type="protein sequence ID" value="EEF76780.1"/>
    <property type="molecule type" value="Genomic_DNA"/>
</dbReference>
<dbReference type="PANTHER" id="PTHR11933">
    <property type="entry name" value="TRNA 5-METHYLAMINOMETHYL-2-THIOURIDYLATE -METHYLTRANSFERASE"/>
    <property type="match status" value="1"/>
</dbReference>
<feature type="binding site" evidence="9">
    <location>
        <position position="128"/>
    </location>
    <ligand>
        <name>ATP</name>
        <dbReference type="ChEBI" id="CHEBI:30616"/>
    </ligand>
</feature>
<accession>S0F9L1</accession>
<comment type="similarity">
    <text evidence="9">Belongs to the MnmA/TRMU family.</text>
</comment>
<evidence type="ECO:0000256" key="8">
    <source>
        <dbReference type="ARBA" id="ARBA00051542"/>
    </source>
</evidence>
<dbReference type="InterPro" id="IPR046884">
    <property type="entry name" value="MnmA-like_central"/>
</dbReference>
<feature type="disulfide bond" description="Alternate" evidence="9">
    <location>
        <begin position="104"/>
        <end position="201"/>
    </location>
</feature>
<dbReference type="STRING" id="547042.BACCOPRO_02286"/>
<dbReference type="Pfam" id="PF20259">
    <property type="entry name" value="tRNA_Me_trans_M"/>
    <property type="match status" value="1"/>
</dbReference>
<evidence type="ECO:0000256" key="2">
    <source>
        <dbReference type="ARBA" id="ARBA00022679"/>
    </source>
</evidence>
<feature type="region of interest" description="Interaction with tRNA" evidence="9">
    <location>
        <begin position="308"/>
        <end position="309"/>
    </location>
</feature>
<keyword evidence="6 9" id="KW-0694">RNA-binding</keyword>
<protein>
    <recommendedName>
        <fullName evidence="9">tRNA-specific 2-thiouridylase MnmA</fullName>
        <ecNumber evidence="9">2.8.1.13</ecNumber>
    </recommendedName>
</protein>
<keyword evidence="3 9" id="KW-0819">tRNA processing</keyword>
<dbReference type="InterPro" id="IPR014729">
    <property type="entry name" value="Rossmann-like_a/b/a_fold"/>
</dbReference>
<comment type="caution">
    <text evidence="9">Lacks conserved residue(s) required for the propagation of feature annotation.</text>
</comment>
<dbReference type="PANTHER" id="PTHR11933:SF5">
    <property type="entry name" value="MITOCHONDRIAL TRNA-SPECIFIC 2-THIOURIDYLASE 1"/>
    <property type="match status" value="1"/>
</dbReference>
<feature type="active site" description="Cysteine persulfide intermediate" evidence="9">
    <location>
        <position position="201"/>
    </location>
</feature>
<feature type="domain" description="tRNA-specific 2-thiouridylase MnmA-like C-terminal" evidence="10">
    <location>
        <begin position="282"/>
        <end position="357"/>
    </location>
</feature>
<dbReference type="InterPro" id="IPR046885">
    <property type="entry name" value="MnmA-like_C"/>
</dbReference>
<feature type="site" description="Interaction with tRNA" evidence="9">
    <location>
        <position position="341"/>
    </location>
</feature>
<organism evidence="12 13">
    <name type="scientific">Phocaeicola coprophilus DSM 18228 = JCM 13818</name>
    <dbReference type="NCBI Taxonomy" id="547042"/>
    <lineage>
        <taxon>Bacteria</taxon>
        <taxon>Pseudomonadati</taxon>
        <taxon>Bacteroidota</taxon>
        <taxon>Bacteroidia</taxon>
        <taxon>Bacteroidales</taxon>
        <taxon>Bacteroidaceae</taxon>
        <taxon>Phocaeicola</taxon>
    </lineage>
</organism>
<dbReference type="Pfam" id="PF03054">
    <property type="entry name" value="tRNA_Me_trans"/>
    <property type="match status" value="1"/>
</dbReference>
<dbReference type="GO" id="GO:0005737">
    <property type="term" value="C:cytoplasm"/>
    <property type="evidence" value="ECO:0007669"/>
    <property type="project" value="UniProtKB-SubCell"/>
</dbReference>
<keyword evidence="4 9" id="KW-0547">Nucleotide-binding</keyword>
<keyword evidence="2 9" id="KW-0808">Transferase</keyword>
<dbReference type="AlphaFoldDB" id="S0F9L1"/>
<dbReference type="InterPro" id="IPR004506">
    <property type="entry name" value="MnmA-like"/>
</dbReference>
<dbReference type="Pfam" id="PF20258">
    <property type="entry name" value="tRNA_Me_trans_C"/>
    <property type="match status" value="1"/>
</dbReference>
<gene>
    <name evidence="12" type="primary">trmU</name>
    <name evidence="9" type="synonym">mnmA</name>
    <name evidence="12" type="ORF">BACCOPRO_02286</name>
</gene>
<dbReference type="NCBIfam" id="NF011259">
    <property type="entry name" value="PRK14665.1"/>
    <property type="match status" value="1"/>
</dbReference>
<evidence type="ECO:0000256" key="1">
    <source>
        <dbReference type="ARBA" id="ARBA00022555"/>
    </source>
</evidence>
<feature type="active site" description="Nucleophile" evidence="9">
    <location>
        <position position="104"/>
    </location>
</feature>
<comment type="function">
    <text evidence="9">Catalyzes the 2-thiolation of uridine at the wobble position (U34) of tRNA, leading to the formation of s(2)U34.</text>
</comment>
<feature type="domain" description="tRNA-specific 2-thiouridylase MnmA-like central" evidence="11">
    <location>
        <begin position="209"/>
        <end position="274"/>
    </location>
</feature>
<name>S0F9L1_9BACT</name>
<comment type="catalytic activity">
    <reaction evidence="8 9">
        <text>S-sulfanyl-L-cysteinyl-[protein] + uridine(34) in tRNA + AH2 + ATP = 2-thiouridine(34) in tRNA + L-cysteinyl-[protein] + A + AMP + diphosphate + H(+)</text>
        <dbReference type="Rhea" id="RHEA:47032"/>
        <dbReference type="Rhea" id="RHEA-COMP:10131"/>
        <dbReference type="Rhea" id="RHEA-COMP:11726"/>
        <dbReference type="Rhea" id="RHEA-COMP:11727"/>
        <dbReference type="Rhea" id="RHEA-COMP:11728"/>
        <dbReference type="ChEBI" id="CHEBI:13193"/>
        <dbReference type="ChEBI" id="CHEBI:15378"/>
        <dbReference type="ChEBI" id="CHEBI:17499"/>
        <dbReference type="ChEBI" id="CHEBI:29950"/>
        <dbReference type="ChEBI" id="CHEBI:30616"/>
        <dbReference type="ChEBI" id="CHEBI:33019"/>
        <dbReference type="ChEBI" id="CHEBI:61963"/>
        <dbReference type="ChEBI" id="CHEBI:65315"/>
        <dbReference type="ChEBI" id="CHEBI:87170"/>
        <dbReference type="ChEBI" id="CHEBI:456215"/>
        <dbReference type="EC" id="2.8.1.13"/>
    </reaction>
</comment>
<dbReference type="GO" id="GO:0008168">
    <property type="term" value="F:methyltransferase activity"/>
    <property type="evidence" value="ECO:0007669"/>
    <property type="project" value="UniProtKB-KW"/>
</dbReference>
<keyword evidence="12" id="KW-0489">Methyltransferase</keyword>
<dbReference type="GO" id="GO:0005524">
    <property type="term" value="F:ATP binding"/>
    <property type="evidence" value="ECO:0007669"/>
    <property type="project" value="UniProtKB-KW"/>
</dbReference>
<dbReference type="Gene3D" id="3.40.50.620">
    <property type="entry name" value="HUPs"/>
    <property type="match status" value="1"/>
</dbReference>
<keyword evidence="5 9" id="KW-0067">ATP-binding</keyword>
<evidence type="ECO:0000313" key="13">
    <source>
        <dbReference type="Proteomes" id="UP000014073"/>
    </source>
</evidence>
<proteinExistence type="inferred from homology"/>
<feature type="binding site" evidence="9">
    <location>
        <begin position="19"/>
        <end position="26"/>
    </location>
    <ligand>
        <name>ATP</name>
        <dbReference type="ChEBI" id="CHEBI:30616"/>
    </ligand>
</feature>
<dbReference type="InterPro" id="IPR023382">
    <property type="entry name" value="MnmA-like_central_sf"/>
</dbReference>
<dbReference type="HAMAP" id="MF_00144">
    <property type="entry name" value="tRNA_thiouridyl_MnmA"/>
    <property type="match status" value="1"/>
</dbReference>
<dbReference type="Gene3D" id="2.30.30.280">
    <property type="entry name" value="Adenine nucleotide alpha hydrolases-like domains"/>
    <property type="match status" value="1"/>
</dbReference>
<evidence type="ECO:0000256" key="5">
    <source>
        <dbReference type="ARBA" id="ARBA00022840"/>
    </source>
</evidence>
<dbReference type="SUPFAM" id="SSF52402">
    <property type="entry name" value="Adenine nucleotide alpha hydrolases-like"/>
    <property type="match status" value="1"/>
</dbReference>
<comment type="subcellular location">
    <subcellularLocation>
        <location evidence="9">Cytoplasm</location>
    </subcellularLocation>
</comment>
<dbReference type="GO" id="GO:0032259">
    <property type="term" value="P:methylation"/>
    <property type="evidence" value="ECO:0007669"/>
    <property type="project" value="UniProtKB-KW"/>
</dbReference>
<dbReference type="NCBIfam" id="TIGR00420">
    <property type="entry name" value="trmU"/>
    <property type="match status" value="1"/>
</dbReference>
<evidence type="ECO:0000313" key="12">
    <source>
        <dbReference type="EMBL" id="EEF76780.1"/>
    </source>
</evidence>
<feature type="binding site" evidence="9">
    <location>
        <position position="45"/>
    </location>
    <ligand>
        <name>ATP</name>
        <dbReference type="ChEBI" id="CHEBI:30616"/>
    </ligand>
</feature>
<evidence type="ECO:0000259" key="10">
    <source>
        <dbReference type="Pfam" id="PF20258"/>
    </source>
</evidence>
<evidence type="ECO:0000256" key="7">
    <source>
        <dbReference type="ARBA" id="ARBA00023157"/>
    </source>
</evidence>
<dbReference type="eggNOG" id="COG0482">
    <property type="taxonomic scope" value="Bacteria"/>
</dbReference>
<dbReference type="CDD" id="cd01998">
    <property type="entry name" value="MnmA_TRMU-like"/>
    <property type="match status" value="1"/>
</dbReference>
<dbReference type="Proteomes" id="UP000014073">
    <property type="component" value="Unassembled WGS sequence"/>
</dbReference>
<keyword evidence="9" id="KW-0963">Cytoplasm</keyword>